<dbReference type="EMBL" id="QXXQ01000024">
    <property type="protein sequence ID" value="RID89780.1"/>
    <property type="molecule type" value="Genomic_DNA"/>
</dbReference>
<dbReference type="OrthoDB" id="7876128at2"/>
<sequence length="82" mass="9069">MNVPEYLLLPASLDPAENVLLSVRLAGVPAVQVRQVSLEYLLGVVVRGDRMLTVDEHPCVVTKMTIDFAQGRARLDLRRDPA</sequence>
<dbReference type="RefSeq" id="WP_119136798.1">
    <property type="nucleotide sequence ID" value="NZ_QXXQ01000024.1"/>
</dbReference>
<keyword evidence="2" id="KW-1185">Reference proteome</keyword>
<name>A0A398BPL3_9RHOB</name>
<comment type="caution">
    <text evidence="1">The sequence shown here is derived from an EMBL/GenBank/DDBJ whole genome shotgun (WGS) entry which is preliminary data.</text>
</comment>
<protein>
    <submittedName>
        <fullName evidence="1">Uncharacterized protein</fullName>
    </submittedName>
</protein>
<evidence type="ECO:0000313" key="1">
    <source>
        <dbReference type="EMBL" id="RID89780.1"/>
    </source>
</evidence>
<evidence type="ECO:0000313" key="2">
    <source>
        <dbReference type="Proteomes" id="UP000266649"/>
    </source>
</evidence>
<dbReference type="AlphaFoldDB" id="A0A398BPL3"/>
<proteinExistence type="predicted"/>
<dbReference type="Proteomes" id="UP000266649">
    <property type="component" value="Unassembled WGS sequence"/>
</dbReference>
<reference evidence="1 2" key="1">
    <citation type="submission" date="2018-09" db="EMBL/GenBank/DDBJ databases">
        <title>Gemmobacter lutimaris sp. nov., a marine bacterium isolated from tidal flat.</title>
        <authorList>
            <person name="Lee D.W."/>
            <person name="Yoo Y."/>
            <person name="Kim J.-J."/>
            <person name="Kim B.S."/>
        </authorList>
    </citation>
    <scope>NUCLEOTIDE SEQUENCE [LARGE SCALE GENOMIC DNA]</scope>
    <source>
        <strain evidence="1 2">YJ-T1-11</strain>
    </source>
</reference>
<organism evidence="1 2">
    <name type="scientific">Gemmobacter lutimaris</name>
    <dbReference type="NCBI Taxonomy" id="2306023"/>
    <lineage>
        <taxon>Bacteria</taxon>
        <taxon>Pseudomonadati</taxon>
        <taxon>Pseudomonadota</taxon>
        <taxon>Alphaproteobacteria</taxon>
        <taxon>Rhodobacterales</taxon>
        <taxon>Paracoccaceae</taxon>
        <taxon>Gemmobacter</taxon>
    </lineage>
</organism>
<gene>
    <name evidence="1" type="ORF">D2N39_21465</name>
</gene>
<accession>A0A398BPL3</accession>